<dbReference type="GeneID" id="40332473"/>
<reference evidence="1 2" key="1">
    <citation type="journal article" date="2018" name="BMC Genomics">
        <title>Genomic comparison of Trypanosoma conorhini and Trypanosoma rangeli to Trypanosoma cruzi strains of high and low virulence.</title>
        <authorList>
            <person name="Bradwell K.R."/>
            <person name="Koparde V.N."/>
            <person name="Matveyev A.V."/>
            <person name="Serrano M.G."/>
            <person name="Alves J.M."/>
            <person name="Parikh H."/>
            <person name="Huang B."/>
            <person name="Lee V."/>
            <person name="Espinosa-Alvarez O."/>
            <person name="Ortiz P.A."/>
            <person name="Costa-Martins A.G."/>
            <person name="Teixeira M.M."/>
            <person name="Buck G.A."/>
        </authorList>
    </citation>
    <scope>NUCLEOTIDE SEQUENCE [LARGE SCALE GENOMIC DNA]</scope>
    <source>
        <strain evidence="1 2">AM80</strain>
    </source>
</reference>
<gene>
    <name evidence="1" type="ORF">TraAM80_08540</name>
</gene>
<proteinExistence type="predicted"/>
<dbReference type="AlphaFoldDB" id="A0A3R7LK93"/>
<keyword evidence="2" id="KW-1185">Reference proteome</keyword>
<dbReference type="RefSeq" id="XP_029234894.1">
    <property type="nucleotide sequence ID" value="XM_029385285.1"/>
</dbReference>
<evidence type="ECO:0000313" key="2">
    <source>
        <dbReference type="Proteomes" id="UP000283634"/>
    </source>
</evidence>
<dbReference type="EMBL" id="MKGL01000426">
    <property type="protein sequence ID" value="RNE98902.1"/>
    <property type="molecule type" value="Genomic_DNA"/>
</dbReference>
<protein>
    <submittedName>
        <fullName evidence="1">Uncharacterized protein</fullName>
    </submittedName>
</protein>
<name>A0A3R7LK93_TRYRA</name>
<evidence type="ECO:0000313" key="1">
    <source>
        <dbReference type="EMBL" id="RNE98902.1"/>
    </source>
</evidence>
<sequence length="211" mass="22362">MIPPRSNSSVMRALRESGVSWPLTAPLGEHGFLPRPHPSEGAAAAAADAGEAPHVNCVTVSMVICATRPQGSASVAVVSKENVARRAPPAASQMASARNCLLRAGTCVHAFRRSVTQHTLGRRFPVRLVSQHIICLSHLIARFTASGGAGTTPRAGGTKQHVAAAPHGRIASLSSMKPCVAHVTIPPYEQVREVRFVWVPQEAPAWQRGQL</sequence>
<accession>A0A3R7LK93</accession>
<organism evidence="1 2">
    <name type="scientific">Trypanosoma rangeli</name>
    <dbReference type="NCBI Taxonomy" id="5698"/>
    <lineage>
        <taxon>Eukaryota</taxon>
        <taxon>Discoba</taxon>
        <taxon>Euglenozoa</taxon>
        <taxon>Kinetoplastea</taxon>
        <taxon>Metakinetoplastina</taxon>
        <taxon>Trypanosomatida</taxon>
        <taxon>Trypanosomatidae</taxon>
        <taxon>Trypanosoma</taxon>
        <taxon>Herpetosoma</taxon>
    </lineage>
</organism>
<comment type="caution">
    <text evidence="1">The sequence shown here is derived from an EMBL/GenBank/DDBJ whole genome shotgun (WGS) entry which is preliminary data.</text>
</comment>
<dbReference type="Proteomes" id="UP000283634">
    <property type="component" value="Unassembled WGS sequence"/>
</dbReference>